<evidence type="ECO:0000256" key="1">
    <source>
        <dbReference type="SAM" id="Phobius"/>
    </source>
</evidence>
<dbReference type="Gene3D" id="3.20.20.450">
    <property type="entry name" value="EAL domain"/>
    <property type="match status" value="1"/>
</dbReference>
<evidence type="ECO:0000259" key="2">
    <source>
        <dbReference type="PROSITE" id="PS50883"/>
    </source>
</evidence>
<dbReference type="CDD" id="cd01948">
    <property type="entry name" value="EAL"/>
    <property type="match status" value="1"/>
</dbReference>
<comment type="caution">
    <text evidence="3">The sequence shown here is derived from an EMBL/GenBank/DDBJ whole genome shotgun (WGS) entry which is preliminary data.</text>
</comment>
<keyword evidence="1" id="KW-0812">Transmembrane</keyword>
<dbReference type="Proteomes" id="UP001231915">
    <property type="component" value="Unassembled WGS sequence"/>
</dbReference>
<sequence length="473" mass="54787">MNNIYLSIAIIIAAMSIIALVRTNRLHKKDLKVLNELKKAKEALSKSVLYHGTSDIPNYLFFMQKLMKVDRKFSKFHVSLIKLGRTPVFDSIENNQDTLTQLFKEVGKSCQPFALALHDSDYMVMAFVTHDTESNQKEAEAKQKEILEKLPKQVWVNNTQVPIDYAISSMSLTGQSSLYGIDKVQRRLTFSMKYALESPTGTFFHNEKIYQAEMYRKHVLLKLMNSISFNQDDFYLVFQPIFKTSNIDRPRRYEALIRWRNTKNLGPKAFMPMIEDKPELHSELTKIVINQIYSMLKIKLEARERLKPIHMNISAQLLEDESLINYLKKVIRDTPSIAAFITFEIAEGNDLKLSDNAINTLRKMSNLGFSFAIDDFGKENRNSDLLNSRYFNSVKVDKTYIAHIQDKEAQAPRLDAIIKSAQNSNKTIIVEGVENRFQYQYMKRFPNVYIQGYFASVPLTMNEFLSQEQEEVA</sequence>
<dbReference type="SUPFAM" id="SSF141868">
    <property type="entry name" value="EAL domain-like"/>
    <property type="match status" value="1"/>
</dbReference>
<dbReference type="SMART" id="SM00052">
    <property type="entry name" value="EAL"/>
    <property type="match status" value="1"/>
</dbReference>
<evidence type="ECO:0000313" key="3">
    <source>
        <dbReference type="EMBL" id="MDK2597260.1"/>
    </source>
</evidence>
<dbReference type="InterPro" id="IPR050706">
    <property type="entry name" value="Cyclic-di-GMP_PDE-like"/>
</dbReference>
<organism evidence="3 4">
    <name type="scientific">Pseudoalteromonas obscura</name>
    <dbReference type="NCBI Taxonomy" id="3048491"/>
    <lineage>
        <taxon>Bacteria</taxon>
        <taxon>Pseudomonadati</taxon>
        <taxon>Pseudomonadota</taxon>
        <taxon>Gammaproteobacteria</taxon>
        <taxon>Alteromonadales</taxon>
        <taxon>Pseudoalteromonadaceae</taxon>
        <taxon>Pseudoalteromonas</taxon>
    </lineage>
</organism>
<accession>A0ABT7EQL4</accession>
<gene>
    <name evidence="3" type="ORF">QNM18_19585</name>
</gene>
<keyword evidence="1" id="KW-1133">Transmembrane helix</keyword>
<proteinExistence type="predicted"/>
<feature type="transmembrane region" description="Helical" evidence="1">
    <location>
        <begin position="6"/>
        <end position="23"/>
    </location>
</feature>
<dbReference type="PANTHER" id="PTHR33121:SF71">
    <property type="entry name" value="OXYGEN SENSOR PROTEIN DOSP"/>
    <property type="match status" value="1"/>
</dbReference>
<keyword evidence="4" id="KW-1185">Reference proteome</keyword>
<dbReference type="PANTHER" id="PTHR33121">
    <property type="entry name" value="CYCLIC DI-GMP PHOSPHODIESTERASE PDEF"/>
    <property type="match status" value="1"/>
</dbReference>
<dbReference type="InterPro" id="IPR001633">
    <property type="entry name" value="EAL_dom"/>
</dbReference>
<dbReference type="PROSITE" id="PS50883">
    <property type="entry name" value="EAL"/>
    <property type="match status" value="1"/>
</dbReference>
<reference evidence="3 4" key="1">
    <citation type="submission" date="2023-05" db="EMBL/GenBank/DDBJ databases">
        <title>Pseudoalteromonas ardens sp. nov., Pseudoalteromonas obscura sp. nov., and Pseudoalteromonas umbrosa sp. nov., isolated from the coral Montipora capitata.</title>
        <authorList>
            <person name="Thomas E.M."/>
            <person name="Smith E.M."/>
            <person name="Papke E."/>
            <person name="Shlafstein M.D."/>
            <person name="Oline D.K."/>
            <person name="Videau P."/>
            <person name="Saw J.H."/>
            <person name="Strangman W.K."/>
            <person name="Ushijima B."/>
        </authorList>
    </citation>
    <scope>NUCLEOTIDE SEQUENCE [LARGE SCALE GENOMIC DNA]</scope>
    <source>
        <strain evidence="3 4">P94</strain>
    </source>
</reference>
<evidence type="ECO:0000313" key="4">
    <source>
        <dbReference type="Proteomes" id="UP001231915"/>
    </source>
</evidence>
<dbReference type="EMBL" id="JASJUT010000010">
    <property type="protein sequence ID" value="MDK2597260.1"/>
    <property type="molecule type" value="Genomic_DNA"/>
</dbReference>
<protein>
    <submittedName>
        <fullName evidence="3">EAL domain-containing protein</fullName>
    </submittedName>
</protein>
<keyword evidence="1" id="KW-0472">Membrane</keyword>
<feature type="domain" description="EAL" evidence="2">
    <location>
        <begin position="216"/>
        <end position="472"/>
    </location>
</feature>
<dbReference type="Pfam" id="PF00563">
    <property type="entry name" value="EAL"/>
    <property type="match status" value="1"/>
</dbReference>
<dbReference type="InterPro" id="IPR035919">
    <property type="entry name" value="EAL_sf"/>
</dbReference>
<dbReference type="RefSeq" id="WP_284138208.1">
    <property type="nucleotide sequence ID" value="NZ_JASJUT010000010.1"/>
</dbReference>
<name>A0ABT7EQL4_9GAMM</name>